<dbReference type="Proteomes" id="UP000238479">
    <property type="component" value="Chromosome 7"/>
</dbReference>
<dbReference type="EMBL" id="PDCK01000045">
    <property type="protein sequence ID" value="PRQ17286.1"/>
    <property type="molecule type" value="Genomic_DNA"/>
</dbReference>
<evidence type="ECO:0000313" key="1">
    <source>
        <dbReference type="EMBL" id="PRQ17286.1"/>
    </source>
</evidence>
<sequence length="82" mass="9282">MVEVTQKGIVNFGKMDFVILYVLFPNGLSSFKLPEVVPSQKKKKKMLPEVVVENNANQSPEQFVVVEHDFSLDGILHYLTSD</sequence>
<evidence type="ECO:0000313" key="2">
    <source>
        <dbReference type="Proteomes" id="UP000238479"/>
    </source>
</evidence>
<comment type="caution">
    <text evidence="1">The sequence shown here is derived from an EMBL/GenBank/DDBJ whole genome shotgun (WGS) entry which is preliminary data.</text>
</comment>
<protein>
    <submittedName>
        <fullName evidence="1">Uncharacterized protein</fullName>
    </submittedName>
</protein>
<dbReference type="Gramene" id="PRQ17286">
    <property type="protein sequence ID" value="PRQ17286"/>
    <property type="gene ID" value="RchiOBHm_Chr7g0193321"/>
</dbReference>
<name>A0A2P6P5U4_ROSCH</name>
<organism evidence="1 2">
    <name type="scientific">Rosa chinensis</name>
    <name type="common">China rose</name>
    <dbReference type="NCBI Taxonomy" id="74649"/>
    <lineage>
        <taxon>Eukaryota</taxon>
        <taxon>Viridiplantae</taxon>
        <taxon>Streptophyta</taxon>
        <taxon>Embryophyta</taxon>
        <taxon>Tracheophyta</taxon>
        <taxon>Spermatophyta</taxon>
        <taxon>Magnoliopsida</taxon>
        <taxon>eudicotyledons</taxon>
        <taxon>Gunneridae</taxon>
        <taxon>Pentapetalae</taxon>
        <taxon>rosids</taxon>
        <taxon>fabids</taxon>
        <taxon>Rosales</taxon>
        <taxon>Rosaceae</taxon>
        <taxon>Rosoideae</taxon>
        <taxon>Rosoideae incertae sedis</taxon>
        <taxon>Rosa</taxon>
    </lineage>
</organism>
<proteinExistence type="predicted"/>
<dbReference type="AlphaFoldDB" id="A0A2P6P5U4"/>
<accession>A0A2P6P5U4</accession>
<reference evidence="1 2" key="1">
    <citation type="journal article" date="2018" name="Nat. Genet.">
        <title>The Rosa genome provides new insights in the design of modern roses.</title>
        <authorList>
            <person name="Bendahmane M."/>
        </authorList>
    </citation>
    <scope>NUCLEOTIDE SEQUENCE [LARGE SCALE GENOMIC DNA]</scope>
    <source>
        <strain evidence="2">cv. Old Blush</strain>
    </source>
</reference>
<keyword evidence="2" id="KW-1185">Reference proteome</keyword>
<gene>
    <name evidence="1" type="ORF">RchiOBHm_Chr7g0193321</name>
</gene>